<organism evidence="2 3">
    <name type="scientific">Pseudovirgaria hyperparasitica</name>
    <dbReference type="NCBI Taxonomy" id="470096"/>
    <lineage>
        <taxon>Eukaryota</taxon>
        <taxon>Fungi</taxon>
        <taxon>Dikarya</taxon>
        <taxon>Ascomycota</taxon>
        <taxon>Pezizomycotina</taxon>
        <taxon>Dothideomycetes</taxon>
        <taxon>Dothideomycetes incertae sedis</taxon>
        <taxon>Acrospermales</taxon>
        <taxon>Acrospermaceae</taxon>
        <taxon>Pseudovirgaria</taxon>
    </lineage>
</organism>
<reference evidence="2" key="1">
    <citation type="journal article" date="2020" name="Stud. Mycol.">
        <title>101 Dothideomycetes genomes: a test case for predicting lifestyles and emergence of pathogens.</title>
        <authorList>
            <person name="Haridas S."/>
            <person name="Albert R."/>
            <person name="Binder M."/>
            <person name="Bloem J."/>
            <person name="Labutti K."/>
            <person name="Salamov A."/>
            <person name="Andreopoulos B."/>
            <person name="Baker S."/>
            <person name="Barry K."/>
            <person name="Bills G."/>
            <person name="Bluhm B."/>
            <person name="Cannon C."/>
            <person name="Castanera R."/>
            <person name="Culley D."/>
            <person name="Daum C."/>
            <person name="Ezra D."/>
            <person name="Gonzalez J."/>
            <person name="Henrissat B."/>
            <person name="Kuo A."/>
            <person name="Liang C."/>
            <person name="Lipzen A."/>
            <person name="Lutzoni F."/>
            <person name="Magnuson J."/>
            <person name="Mondo S."/>
            <person name="Nolan M."/>
            <person name="Ohm R."/>
            <person name="Pangilinan J."/>
            <person name="Park H.-J."/>
            <person name="Ramirez L."/>
            <person name="Alfaro M."/>
            <person name="Sun H."/>
            <person name="Tritt A."/>
            <person name="Yoshinaga Y."/>
            <person name="Zwiers L.-H."/>
            <person name="Turgeon B."/>
            <person name="Goodwin S."/>
            <person name="Spatafora J."/>
            <person name="Crous P."/>
            <person name="Grigoriev I."/>
        </authorList>
    </citation>
    <scope>NUCLEOTIDE SEQUENCE</scope>
    <source>
        <strain evidence="2">CBS 121739</strain>
    </source>
</reference>
<name>A0A6A6VSF2_9PEZI</name>
<feature type="region of interest" description="Disordered" evidence="1">
    <location>
        <begin position="56"/>
        <end position="136"/>
    </location>
</feature>
<dbReference type="RefSeq" id="XP_033595973.1">
    <property type="nucleotide sequence ID" value="XM_033745857.1"/>
</dbReference>
<dbReference type="OrthoDB" id="4932428at2759"/>
<dbReference type="AlphaFoldDB" id="A0A6A6VSF2"/>
<feature type="compositionally biased region" description="Polar residues" evidence="1">
    <location>
        <begin position="113"/>
        <end position="130"/>
    </location>
</feature>
<feature type="compositionally biased region" description="Low complexity" evidence="1">
    <location>
        <begin position="82"/>
        <end position="97"/>
    </location>
</feature>
<keyword evidence="3" id="KW-1185">Reference proteome</keyword>
<evidence type="ECO:0000313" key="2">
    <source>
        <dbReference type="EMBL" id="KAF2753522.1"/>
    </source>
</evidence>
<feature type="compositionally biased region" description="Polar residues" evidence="1">
    <location>
        <begin position="61"/>
        <end position="71"/>
    </location>
</feature>
<proteinExistence type="predicted"/>
<sequence>MEYYDFKDTETHWSLSSASTSSPVLADQVSTVDFSDYLKVPGEDLYIRPASRISTPRAADTLSSPESNSDNPAPLQPKRQSQHPPHQTRSSSSPSPSWFNHLRPKAYLPLPTPSNMTGATPVSRFPTSRQAIYPPNPDIPTFPKTQSEVDQLVHSLRTHRVNTLVELRRIEKVFASLSGHAAADVGQSMTAAWSHYVNSHALLSELRAITKNYPFSSAAIEDAKRRVYADPQSNRSWNFCWLVLHKIQADQLVPLYAHAQAADPAMWGGGSNVVPEPEHVQRLAAAFMAEWNWAVSSLLRCWDRAPVR</sequence>
<protein>
    <submittedName>
        <fullName evidence="2">Uncharacterized protein</fullName>
    </submittedName>
</protein>
<dbReference type="Proteomes" id="UP000799437">
    <property type="component" value="Unassembled WGS sequence"/>
</dbReference>
<evidence type="ECO:0000313" key="3">
    <source>
        <dbReference type="Proteomes" id="UP000799437"/>
    </source>
</evidence>
<evidence type="ECO:0000256" key="1">
    <source>
        <dbReference type="SAM" id="MobiDB-lite"/>
    </source>
</evidence>
<accession>A0A6A6VSF2</accession>
<dbReference type="GeneID" id="54486911"/>
<gene>
    <name evidence="2" type="ORF">EJ05DRAFT_490206</name>
</gene>
<dbReference type="EMBL" id="ML996584">
    <property type="protein sequence ID" value="KAF2753522.1"/>
    <property type="molecule type" value="Genomic_DNA"/>
</dbReference>